<comment type="catalytic activity">
    <reaction evidence="1">
        <text>ATP + protein L-histidine = ADP + protein N-phospho-L-histidine.</text>
        <dbReference type="EC" id="2.7.13.3"/>
    </reaction>
</comment>
<dbReference type="InterPro" id="IPR004358">
    <property type="entry name" value="Sig_transdc_His_kin-like_C"/>
</dbReference>
<dbReference type="PRINTS" id="PR00344">
    <property type="entry name" value="BCTRLSENSOR"/>
</dbReference>
<dbReference type="Gene3D" id="3.30.450.40">
    <property type="match status" value="1"/>
</dbReference>
<dbReference type="SMART" id="SM00387">
    <property type="entry name" value="HATPase_c"/>
    <property type="match status" value="1"/>
</dbReference>
<keyword evidence="3" id="KW-0597">Phosphoprotein</keyword>
<keyword evidence="6" id="KW-0808">Transferase</keyword>
<feature type="transmembrane region" description="Helical" evidence="4">
    <location>
        <begin position="246"/>
        <end position="268"/>
    </location>
</feature>
<reference evidence="7" key="1">
    <citation type="submission" date="2019-03" db="EMBL/GenBank/DDBJ databases">
        <title>Aquabacterium pictum sp.nov., the first bacteriochlorophyll a-containing freshwater bacterium in the genus Aquabacterium of the class Betaproteobacteria.</title>
        <authorList>
            <person name="Hirose S."/>
            <person name="Tank M."/>
            <person name="Hara E."/>
            <person name="Tamaki H."/>
            <person name="Takaichi S."/>
            <person name="Haruta S."/>
            <person name="Hanada S."/>
        </authorList>
    </citation>
    <scope>NUCLEOTIDE SEQUENCE [LARGE SCALE GENOMIC DNA]</scope>
    <source>
        <strain evidence="7">W35</strain>
    </source>
</reference>
<dbReference type="AlphaFoldDB" id="A0A480AU91"/>
<evidence type="ECO:0000313" key="7">
    <source>
        <dbReference type="Proteomes" id="UP000301751"/>
    </source>
</evidence>
<evidence type="ECO:0000256" key="4">
    <source>
        <dbReference type="SAM" id="Phobius"/>
    </source>
</evidence>
<feature type="transmembrane region" description="Helical" evidence="4">
    <location>
        <begin position="274"/>
        <end position="296"/>
    </location>
</feature>
<dbReference type="Gene3D" id="1.10.287.130">
    <property type="match status" value="1"/>
</dbReference>
<evidence type="ECO:0000259" key="5">
    <source>
        <dbReference type="PROSITE" id="PS50109"/>
    </source>
</evidence>
<feature type="transmembrane region" description="Helical" evidence="4">
    <location>
        <begin position="15"/>
        <end position="37"/>
    </location>
</feature>
<dbReference type="InterPro" id="IPR014265">
    <property type="entry name" value="XrtA/PrsK"/>
</dbReference>
<evidence type="ECO:0000256" key="1">
    <source>
        <dbReference type="ARBA" id="ARBA00000085"/>
    </source>
</evidence>
<keyword evidence="4" id="KW-0812">Transmembrane</keyword>
<dbReference type="InterPro" id="IPR003594">
    <property type="entry name" value="HATPase_dom"/>
</dbReference>
<accession>A0A480AU91</accession>
<dbReference type="GO" id="GO:0000155">
    <property type="term" value="F:phosphorelay sensor kinase activity"/>
    <property type="evidence" value="ECO:0007669"/>
    <property type="project" value="InterPro"/>
</dbReference>
<dbReference type="Pfam" id="PF02518">
    <property type="entry name" value="HATPase_c"/>
    <property type="match status" value="1"/>
</dbReference>
<name>A0A480AU91_9BURK</name>
<dbReference type="PANTHER" id="PTHR43547">
    <property type="entry name" value="TWO-COMPONENT HISTIDINE KINASE"/>
    <property type="match status" value="1"/>
</dbReference>
<dbReference type="EC" id="2.7.13.3" evidence="2"/>
<dbReference type="Proteomes" id="UP000301751">
    <property type="component" value="Unassembled WGS sequence"/>
</dbReference>
<dbReference type="EMBL" id="BJCL01000009">
    <property type="protein sequence ID" value="GCL64430.1"/>
    <property type="molecule type" value="Genomic_DNA"/>
</dbReference>
<evidence type="ECO:0000256" key="3">
    <source>
        <dbReference type="ARBA" id="ARBA00022553"/>
    </source>
</evidence>
<keyword evidence="7" id="KW-1185">Reference proteome</keyword>
<keyword evidence="4" id="KW-0472">Membrane</keyword>
<feature type="transmembrane region" description="Helical" evidence="4">
    <location>
        <begin position="176"/>
        <end position="197"/>
    </location>
</feature>
<evidence type="ECO:0000256" key="2">
    <source>
        <dbReference type="ARBA" id="ARBA00012438"/>
    </source>
</evidence>
<dbReference type="PANTHER" id="PTHR43547:SF2">
    <property type="entry name" value="HYBRID SIGNAL TRANSDUCTION HISTIDINE KINASE C"/>
    <property type="match status" value="1"/>
</dbReference>
<dbReference type="InterPro" id="IPR029016">
    <property type="entry name" value="GAF-like_dom_sf"/>
</dbReference>
<dbReference type="InterPro" id="IPR003661">
    <property type="entry name" value="HisK_dim/P_dom"/>
</dbReference>
<organism evidence="6 7">
    <name type="scientific">Pseudaquabacterium pictum</name>
    <dbReference type="NCBI Taxonomy" id="2315236"/>
    <lineage>
        <taxon>Bacteria</taxon>
        <taxon>Pseudomonadati</taxon>
        <taxon>Pseudomonadota</taxon>
        <taxon>Betaproteobacteria</taxon>
        <taxon>Burkholderiales</taxon>
        <taxon>Sphaerotilaceae</taxon>
        <taxon>Pseudaquabacterium</taxon>
    </lineage>
</organism>
<feature type="domain" description="Histidine kinase" evidence="5">
    <location>
        <begin position="498"/>
        <end position="700"/>
    </location>
</feature>
<dbReference type="InterPro" id="IPR003018">
    <property type="entry name" value="GAF"/>
</dbReference>
<keyword evidence="4" id="KW-1133">Transmembrane helix</keyword>
<dbReference type="CDD" id="cd00082">
    <property type="entry name" value="HisKA"/>
    <property type="match status" value="1"/>
</dbReference>
<dbReference type="NCBIfam" id="TIGR02916">
    <property type="entry name" value="PEP_his_kin"/>
    <property type="match status" value="1"/>
</dbReference>
<feature type="transmembrane region" description="Helical" evidence="4">
    <location>
        <begin position="81"/>
        <end position="101"/>
    </location>
</feature>
<dbReference type="OrthoDB" id="9785691at2"/>
<protein>
    <recommendedName>
        <fullName evidence="2">histidine kinase</fullName>
        <ecNumber evidence="2">2.7.13.3</ecNumber>
    </recommendedName>
</protein>
<feature type="transmembrane region" description="Helical" evidence="4">
    <location>
        <begin position="143"/>
        <end position="164"/>
    </location>
</feature>
<feature type="transmembrane region" description="Helical" evidence="4">
    <location>
        <begin position="113"/>
        <end position="137"/>
    </location>
</feature>
<dbReference type="InterPro" id="IPR005467">
    <property type="entry name" value="His_kinase_dom"/>
</dbReference>
<evidence type="ECO:0000313" key="6">
    <source>
        <dbReference type="EMBL" id="GCL64430.1"/>
    </source>
</evidence>
<keyword evidence="6" id="KW-0418">Kinase</keyword>
<proteinExistence type="predicted"/>
<dbReference type="RefSeq" id="WP_137734157.1">
    <property type="nucleotide sequence ID" value="NZ_BJCL01000009.1"/>
</dbReference>
<sequence>MDSFDDLLNFDVQSASLQAAGFALVALLYGGYAWHLLRTGLLHRPVSGSARAFFAAVVATLVWGLIGLADLFSTKLLTWHLALLFDQLRYAALAAFMLMLLRPMSVQLRTWRTRLWLGVPAALLAASLVSNLALGLSGDTWPVAGRALLVTQLGWAVLGLLLVEQVFRNQTEQNRWGAKPLCLGLGGLFLFDVYLYSQALMFGAFDTDALTARSLVHAVAMPLLLMASSRSQGWLSKVQVSKTAAFYSASLLLIGLYLLFIAAVGYYVRFFGGTWGGALQVALLFAAGVLLLVLVFSGAMRARLRVFLGKNFFSYRYDYRVEWLRFTAMLSTKSNPQEVGALVVRGLADMVECAAGALWFKALGDDQFVQSATWNLPELPAREPTDSLFSRFIAEREWIIDLPAAHARRSAADEAEVVPGWLGALPDAWLVVPLLVGDELLGFVVLARPRTQVTLDWEVRDLLKTAARQAAGFLAQMHATEALLEARKFDAFNKMSAFVVHDLKNIITQLSLMMKNAERHRDNPEFQADMLMTVESSLDKMRQMMLQLREGAKPTGVASGVDLAPLLQRIETAARQRGRQLEVLVDDRVATRGHEERLERVIGHVVQNALDATPNSGRVWVRLSQAAGRACLEVGDTGAGMSAEFIQHRLFRPFSSTKGSGMGIGSYESFQYVKELGGSIDVKSELGQGTLVTVLLPLFDVRTGTDLRAPGLVR</sequence>
<dbReference type="PROSITE" id="PS50109">
    <property type="entry name" value="HIS_KIN"/>
    <property type="match status" value="1"/>
</dbReference>
<dbReference type="Pfam" id="PF01590">
    <property type="entry name" value="GAF"/>
    <property type="match status" value="1"/>
</dbReference>
<dbReference type="InterPro" id="IPR036890">
    <property type="entry name" value="HATPase_C_sf"/>
</dbReference>
<dbReference type="Gene3D" id="3.30.565.10">
    <property type="entry name" value="Histidine kinase-like ATPase, C-terminal domain"/>
    <property type="match status" value="1"/>
</dbReference>
<comment type="caution">
    <text evidence="6">The sequence shown here is derived from an EMBL/GenBank/DDBJ whole genome shotgun (WGS) entry which is preliminary data.</text>
</comment>
<dbReference type="SUPFAM" id="SSF55781">
    <property type="entry name" value="GAF domain-like"/>
    <property type="match status" value="1"/>
</dbReference>
<dbReference type="SUPFAM" id="SSF55874">
    <property type="entry name" value="ATPase domain of HSP90 chaperone/DNA topoisomerase II/histidine kinase"/>
    <property type="match status" value="1"/>
</dbReference>
<feature type="transmembrane region" description="Helical" evidence="4">
    <location>
        <begin position="49"/>
        <end position="69"/>
    </location>
</feature>
<gene>
    <name evidence="6" type="ORF">AQPW35_35110</name>
</gene>